<dbReference type="EMBL" id="GEZM01075136">
    <property type="protein sequence ID" value="JAV64251.1"/>
    <property type="molecule type" value="Transcribed_RNA"/>
</dbReference>
<dbReference type="GO" id="GO:0003676">
    <property type="term" value="F:nucleic acid binding"/>
    <property type="evidence" value="ECO:0007669"/>
    <property type="project" value="InterPro"/>
</dbReference>
<evidence type="ECO:0000259" key="3">
    <source>
        <dbReference type="PROSITE" id="PS50994"/>
    </source>
</evidence>
<dbReference type="EC" id="2.7.7.49" evidence="1"/>
<dbReference type="AlphaFoldDB" id="A0A1Y1KVQ2"/>
<feature type="region of interest" description="Disordered" evidence="2">
    <location>
        <begin position="280"/>
        <end position="307"/>
    </location>
</feature>
<dbReference type="InterPro" id="IPR050951">
    <property type="entry name" value="Retrovirus_Pol_polyprotein"/>
</dbReference>
<dbReference type="EMBL" id="GEZM01075137">
    <property type="protein sequence ID" value="JAV64250.1"/>
    <property type="molecule type" value="Transcribed_RNA"/>
</dbReference>
<dbReference type="PANTHER" id="PTHR37984:SF15">
    <property type="entry name" value="INTEGRASE CATALYTIC DOMAIN-CONTAINING PROTEIN"/>
    <property type="match status" value="1"/>
</dbReference>
<accession>A0A1Y1KVQ2</accession>
<dbReference type="Gene3D" id="1.10.340.70">
    <property type="match status" value="1"/>
</dbReference>
<dbReference type="SUPFAM" id="SSF53098">
    <property type="entry name" value="Ribonuclease H-like"/>
    <property type="match status" value="1"/>
</dbReference>
<proteinExistence type="predicted"/>
<dbReference type="GO" id="GO:0003964">
    <property type="term" value="F:RNA-directed DNA polymerase activity"/>
    <property type="evidence" value="ECO:0007669"/>
    <property type="project" value="UniProtKB-EC"/>
</dbReference>
<protein>
    <recommendedName>
        <fullName evidence="1">RNA-directed DNA polymerase</fullName>
        <ecNumber evidence="1">2.7.7.49</ecNumber>
    </recommendedName>
</protein>
<sequence>MQSIDTPLPTIDYEDFSCQQRSDIELHPYLNQANKFSPPGFPDVNIFCDKEKRPYVPTPYRTLIFKKIHHMAHPSARKTTSLICQRFVWPKMRSDIKLWCRQCLDCQRSKVHRHTLSPPGQFTVESLRFNHVHLDLVGPLPPNLGYTYALTLIDRYTAWPEVIPLSDITAESVARKFISEWVARFGIPEKITTDRGRQFESTLFAEINRMLGIKHLRTTAYHPQANGKVERLHRTQLYSSVFVQHLQTTLVSHLPPSSLAPHSAFQENYSQAAHNAPIATLPISPSNFDHTSSSSGHPKLDYTGNPKSSSIRSYILALTSSYEKKAY</sequence>
<dbReference type="PANTHER" id="PTHR37984">
    <property type="entry name" value="PROTEIN CBG26694"/>
    <property type="match status" value="1"/>
</dbReference>
<name>A0A1Y1KVQ2_PHOPY</name>
<dbReference type="Pfam" id="PF00665">
    <property type="entry name" value="rve"/>
    <property type="match status" value="1"/>
</dbReference>
<dbReference type="InterPro" id="IPR036397">
    <property type="entry name" value="RNaseH_sf"/>
</dbReference>
<reference evidence="4" key="1">
    <citation type="journal article" date="2016" name="Sci. Rep.">
        <title>Molecular characterization of firefly nuptial gifts: a multi-omics approach sheds light on postcopulatory sexual selection.</title>
        <authorList>
            <person name="Al-Wathiqui N."/>
            <person name="Fallon T.R."/>
            <person name="South A."/>
            <person name="Weng J.K."/>
            <person name="Lewis S.M."/>
        </authorList>
    </citation>
    <scope>NUCLEOTIDE SEQUENCE</scope>
</reference>
<feature type="domain" description="Integrase catalytic" evidence="3">
    <location>
        <begin position="114"/>
        <end position="235"/>
    </location>
</feature>
<organism evidence="4">
    <name type="scientific">Photinus pyralis</name>
    <name type="common">Common eastern firefly</name>
    <name type="synonym">Lampyris pyralis</name>
    <dbReference type="NCBI Taxonomy" id="7054"/>
    <lineage>
        <taxon>Eukaryota</taxon>
        <taxon>Metazoa</taxon>
        <taxon>Ecdysozoa</taxon>
        <taxon>Arthropoda</taxon>
        <taxon>Hexapoda</taxon>
        <taxon>Insecta</taxon>
        <taxon>Pterygota</taxon>
        <taxon>Neoptera</taxon>
        <taxon>Endopterygota</taxon>
        <taxon>Coleoptera</taxon>
        <taxon>Polyphaga</taxon>
        <taxon>Elateriformia</taxon>
        <taxon>Elateroidea</taxon>
        <taxon>Lampyridae</taxon>
        <taxon>Lampyrinae</taxon>
        <taxon>Photinus</taxon>
    </lineage>
</organism>
<dbReference type="InterPro" id="IPR012337">
    <property type="entry name" value="RNaseH-like_sf"/>
</dbReference>
<evidence type="ECO:0000256" key="2">
    <source>
        <dbReference type="SAM" id="MobiDB-lite"/>
    </source>
</evidence>
<dbReference type="Pfam" id="PF17921">
    <property type="entry name" value="Integrase_H2C2"/>
    <property type="match status" value="1"/>
</dbReference>
<dbReference type="PROSITE" id="PS50994">
    <property type="entry name" value="INTEGRASE"/>
    <property type="match status" value="1"/>
</dbReference>
<evidence type="ECO:0000256" key="1">
    <source>
        <dbReference type="ARBA" id="ARBA00012493"/>
    </source>
</evidence>
<dbReference type="InterPro" id="IPR001584">
    <property type="entry name" value="Integrase_cat-core"/>
</dbReference>
<dbReference type="InterPro" id="IPR041588">
    <property type="entry name" value="Integrase_H2C2"/>
</dbReference>
<evidence type="ECO:0000313" key="4">
    <source>
        <dbReference type="EMBL" id="JAV64250.1"/>
    </source>
</evidence>
<feature type="compositionally biased region" description="Polar residues" evidence="2">
    <location>
        <begin position="283"/>
        <end position="296"/>
    </location>
</feature>
<dbReference type="GO" id="GO:0015074">
    <property type="term" value="P:DNA integration"/>
    <property type="evidence" value="ECO:0007669"/>
    <property type="project" value="InterPro"/>
</dbReference>
<dbReference type="Gene3D" id="3.30.420.10">
    <property type="entry name" value="Ribonuclease H-like superfamily/Ribonuclease H"/>
    <property type="match status" value="1"/>
</dbReference>